<dbReference type="InterPro" id="IPR036701">
    <property type="entry name" value="RraB-like_sf"/>
</dbReference>
<dbReference type="Pfam" id="PF06877">
    <property type="entry name" value="RraB"/>
    <property type="match status" value="1"/>
</dbReference>
<reference evidence="2 3" key="1">
    <citation type="submission" date="2021-03" db="EMBL/GenBank/DDBJ databases">
        <authorList>
            <person name="Gilmore M.S."/>
            <person name="Schwartzman J."/>
            <person name="Van Tyne D."/>
            <person name="Martin M."/>
            <person name="Earl A.M."/>
            <person name="Manson A.L."/>
            <person name="Straub T."/>
            <person name="Salamzade R."/>
            <person name="Saavedra J."/>
            <person name="Lebreton F."/>
            <person name="Prichula J."/>
            <person name="Schaufler K."/>
            <person name="Gaca A."/>
            <person name="Sgardioli B."/>
            <person name="Wagenaar J."/>
            <person name="Strong T."/>
        </authorList>
    </citation>
    <scope>NUCLEOTIDE SEQUENCE [LARGE SCALE GENOMIC DNA]</scope>
    <source>
        <strain evidence="2 3">665A</strain>
    </source>
</reference>
<comment type="caution">
    <text evidence="2">The sequence shown here is derived from an EMBL/GenBank/DDBJ whole genome shotgun (WGS) entry which is preliminary data.</text>
</comment>
<sequence>MSIDSYNLFIKSLNKSNTQIIRELVSNGDSLVDPHLLDHFASFNSRHGCMSFLKVAYSRGFTGSNSFNYQRNCWEVHFSRADIVNENTIDDLIEHIERFVKDFQGQYDGWFTLEQ</sequence>
<dbReference type="EMBL" id="JAFREL020000007">
    <property type="protein sequence ID" value="MEO1773096.1"/>
    <property type="molecule type" value="Genomic_DNA"/>
</dbReference>
<keyword evidence="3" id="KW-1185">Reference proteome</keyword>
<feature type="domain" description="Regulator of ribonuclease activity B" evidence="1">
    <location>
        <begin position="15"/>
        <end position="110"/>
    </location>
</feature>
<proteinExistence type="predicted"/>
<dbReference type="Gene3D" id="3.30.70.970">
    <property type="entry name" value="RraB-like"/>
    <property type="match status" value="1"/>
</dbReference>
<dbReference type="Proteomes" id="UP000664357">
    <property type="component" value="Unassembled WGS sequence"/>
</dbReference>
<reference evidence="2 3" key="2">
    <citation type="submission" date="2024-02" db="EMBL/GenBank/DDBJ databases">
        <title>The Genome Sequence of Enterococcus sp. DIV0159.</title>
        <authorList>
            <person name="Earl A."/>
            <person name="Manson A."/>
            <person name="Gilmore M."/>
            <person name="Sanders J."/>
            <person name="Shea T."/>
            <person name="Howe W."/>
            <person name="Livny J."/>
            <person name="Cuomo C."/>
            <person name="Neafsey D."/>
            <person name="Birren B."/>
        </authorList>
    </citation>
    <scope>NUCLEOTIDE SEQUENCE [LARGE SCALE GENOMIC DNA]</scope>
    <source>
        <strain evidence="2 3">665A</strain>
    </source>
</reference>
<evidence type="ECO:0000259" key="1">
    <source>
        <dbReference type="Pfam" id="PF06877"/>
    </source>
</evidence>
<gene>
    <name evidence="2" type="ORF">JZO67_005080</name>
</gene>
<dbReference type="RefSeq" id="WP_207701208.1">
    <property type="nucleotide sequence ID" value="NZ_JAFREL020000007.1"/>
</dbReference>
<name>A0ABV0EX43_9ENTE</name>
<dbReference type="SUPFAM" id="SSF89946">
    <property type="entry name" value="Hypothetical protein VC0424"/>
    <property type="match status" value="1"/>
</dbReference>
<dbReference type="InterPro" id="IPR009671">
    <property type="entry name" value="RraB_dom"/>
</dbReference>
<organism evidence="2 3">
    <name type="scientific">Candidatus Enterococcus ferrettii</name>
    <dbReference type="NCBI Taxonomy" id="2815324"/>
    <lineage>
        <taxon>Bacteria</taxon>
        <taxon>Bacillati</taxon>
        <taxon>Bacillota</taxon>
        <taxon>Bacilli</taxon>
        <taxon>Lactobacillales</taxon>
        <taxon>Enterococcaceae</taxon>
        <taxon>Enterococcus</taxon>
    </lineage>
</organism>
<accession>A0ABV0EX43</accession>
<evidence type="ECO:0000313" key="2">
    <source>
        <dbReference type="EMBL" id="MEO1773096.1"/>
    </source>
</evidence>
<protein>
    <recommendedName>
        <fullName evidence="1">Regulator of ribonuclease activity B domain-containing protein</fullName>
    </recommendedName>
</protein>
<evidence type="ECO:0000313" key="3">
    <source>
        <dbReference type="Proteomes" id="UP000664357"/>
    </source>
</evidence>